<gene>
    <name evidence="9" type="primary">nadK</name>
    <name evidence="10" type="ORF">BJL86_1495</name>
</gene>
<feature type="binding site" evidence="9">
    <location>
        <position position="111"/>
    </location>
    <ligand>
        <name>NAD(+)</name>
        <dbReference type="ChEBI" id="CHEBI:57540"/>
    </ligand>
</feature>
<dbReference type="GO" id="GO:0005524">
    <property type="term" value="F:ATP binding"/>
    <property type="evidence" value="ECO:0007669"/>
    <property type="project" value="UniProtKB-KW"/>
</dbReference>
<keyword evidence="5 9" id="KW-0067">ATP-binding</keyword>
<dbReference type="Gene3D" id="2.60.200.30">
    <property type="entry name" value="Probable inorganic polyphosphate/atp-NAD kinase, domain 2"/>
    <property type="match status" value="1"/>
</dbReference>
<comment type="cofactor">
    <cofactor evidence="9">
        <name>a divalent metal cation</name>
        <dbReference type="ChEBI" id="CHEBI:60240"/>
    </cofactor>
</comment>
<dbReference type="InterPro" id="IPR002504">
    <property type="entry name" value="NADK"/>
</dbReference>
<evidence type="ECO:0000256" key="8">
    <source>
        <dbReference type="ARBA" id="ARBA00047925"/>
    </source>
</evidence>
<keyword evidence="3 9" id="KW-0547">Nucleotide-binding</keyword>
<dbReference type="AlphaFoldDB" id="A0A173LK74"/>
<evidence type="ECO:0000256" key="5">
    <source>
        <dbReference type="ARBA" id="ARBA00022840"/>
    </source>
</evidence>
<dbReference type="RefSeq" id="WP_082908656.1">
    <property type="nucleotide sequence ID" value="NZ_CP015961.1"/>
</dbReference>
<evidence type="ECO:0000313" key="10">
    <source>
        <dbReference type="EMBL" id="ANI92273.1"/>
    </source>
</evidence>
<evidence type="ECO:0000256" key="7">
    <source>
        <dbReference type="ARBA" id="ARBA00023027"/>
    </source>
</evidence>
<keyword evidence="4 9" id="KW-0418">Kinase</keyword>
<dbReference type="InterPro" id="IPR016064">
    <property type="entry name" value="NAD/diacylglycerol_kinase_sf"/>
</dbReference>
<feature type="binding site" evidence="9">
    <location>
        <begin position="106"/>
        <end position="107"/>
    </location>
    <ligand>
        <name>NAD(+)</name>
        <dbReference type="ChEBI" id="CHEBI:57540"/>
    </ligand>
</feature>
<comment type="similarity">
    <text evidence="9">Belongs to the NAD kinase family.</text>
</comment>
<dbReference type="PANTHER" id="PTHR20275:SF0">
    <property type="entry name" value="NAD KINASE"/>
    <property type="match status" value="1"/>
</dbReference>
<feature type="binding site" evidence="9">
    <location>
        <position position="210"/>
    </location>
    <ligand>
        <name>NAD(+)</name>
        <dbReference type="ChEBI" id="CHEBI:57540"/>
    </ligand>
</feature>
<evidence type="ECO:0000256" key="6">
    <source>
        <dbReference type="ARBA" id="ARBA00022857"/>
    </source>
</evidence>
<dbReference type="KEGG" id="dtm:BJL86_1495"/>
<dbReference type="InterPro" id="IPR017437">
    <property type="entry name" value="ATP-NAD_kinase_PpnK-typ_C"/>
</dbReference>
<accession>A0A173LK74</accession>
<feature type="binding site" evidence="9">
    <location>
        <begin position="221"/>
        <end position="226"/>
    </location>
    <ligand>
        <name>NAD(+)</name>
        <dbReference type="ChEBI" id="CHEBI:57540"/>
    </ligand>
</feature>
<evidence type="ECO:0000256" key="1">
    <source>
        <dbReference type="ARBA" id="ARBA00022490"/>
    </source>
</evidence>
<feature type="binding site" evidence="9">
    <location>
        <begin position="180"/>
        <end position="181"/>
    </location>
    <ligand>
        <name>NAD(+)</name>
        <dbReference type="ChEBI" id="CHEBI:57540"/>
    </ligand>
</feature>
<dbReference type="NCBIfam" id="NF002892">
    <property type="entry name" value="PRK03372.1"/>
    <property type="match status" value="1"/>
</dbReference>
<keyword evidence="2 9" id="KW-0808">Transferase</keyword>
<keyword evidence="7 9" id="KW-0520">NAD</keyword>
<evidence type="ECO:0000256" key="4">
    <source>
        <dbReference type="ARBA" id="ARBA00022777"/>
    </source>
</evidence>
<dbReference type="SUPFAM" id="SSF111331">
    <property type="entry name" value="NAD kinase/diacylglycerol kinase-like"/>
    <property type="match status" value="1"/>
</dbReference>
<comment type="caution">
    <text evidence="9">Lacks conserved residue(s) required for the propagation of feature annotation.</text>
</comment>
<dbReference type="GO" id="GO:0019674">
    <property type="term" value="P:NAD+ metabolic process"/>
    <property type="evidence" value="ECO:0007669"/>
    <property type="project" value="InterPro"/>
</dbReference>
<dbReference type="GO" id="GO:0046872">
    <property type="term" value="F:metal ion binding"/>
    <property type="evidence" value="ECO:0007669"/>
    <property type="project" value="UniProtKB-UniRule"/>
</dbReference>
<dbReference type="GO" id="GO:0006741">
    <property type="term" value="P:NADP+ biosynthetic process"/>
    <property type="evidence" value="ECO:0007669"/>
    <property type="project" value="UniProtKB-UniRule"/>
</dbReference>
<keyword evidence="11" id="KW-1185">Reference proteome</keyword>
<dbReference type="PANTHER" id="PTHR20275">
    <property type="entry name" value="NAD KINASE"/>
    <property type="match status" value="1"/>
</dbReference>
<dbReference type="Proteomes" id="UP000186104">
    <property type="component" value="Chromosome"/>
</dbReference>
<dbReference type="STRING" id="499555.BJL86_1495"/>
<dbReference type="EMBL" id="CP015961">
    <property type="protein sequence ID" value="ANI92273.1"/>
    <property type="molecule type" value="Genomic_DNA"/>
</dbReference>
<evidence type="ECO:0000256" key="2">
    <source>
        <dbReference type="ARBA" id="ARBA00022679"/>
    </source>
</evidence>
<dbReference type="Pfam" id="PF01513">
    <property type="entry name" value="NAD_kinase"/>
    <property type="match status" value="1"/>
</dbReference>
<comment type="catalytic activity">
    <reaction evidence="8 9">
        <text>NAD(+) + ATP = ADP + NADP(+) + H(+)</text>
        <dbReference type="Rhea" id="RHEA:18629"/>
        <dbReference type="ChEBI" id="CHEBI:15378"/>
        <dbReference type="ChEBI" id="CHEBI:30616"/>
        <dbReference type="ChEBI" id="CHEBI:57540"/>
        <dbReference type="ChEBI" id="CHEBI:58349"/>
        <dbReference type="ChEBI" id="CHEBI:456216"/>
        <dbReference type="EC" id="2.7.1.23"/>
    </reaction>
</comment>
<feature type="active site" description="Proton acceptor" evidence="9">
    <location>
        <position position="106"/>
    </location>
</feature>
<dbReference type="HAMAP" id="MF_00361">
    <property type="entry name" value="NAD_kinase"/>
    <property type="match status" value="1"/>
</dbReference>
<dbReference type="EC" id="2.7.1.23" evidence="9"/>
<dbReference type="GO" id="GO:0005737">
    <property type="term" value="C:cytoplasm"/>
    <property type="evidence" value="ECO:0007669"/>
    <property type="project" value="UniProtKB-SubCell"/>
</dbReference>
<protein>
    <recommendedName>
        <fullName evidence="9">NAD kinase</fullName>
        <ecNumber evidence="9">2.7.1.23</ecNumber>
    </recommendedName>
    <alternativeName>
        <fullName evidence="9">ATP-dependent NAD kinase</fullName>
    </alternativeName>
</protein>
<sequence length="337" mass="35808">MTTHSETDSSPSEQRRILVEANITREASAAAVNHVVEECVRQNVVVRMVEATVLALHGAKITQRPAPGVSVGDAGSAILDGHEIEIVGSTLAAAEGCELVLVLGGDGTFLRASEYARAANVPVLGVNLGHVGFLAESEVASLPAVVRQIVDRDYHVVNRMTVEATVYLGADLIGTNWALNEVSIEKIERQGVLEATVEVDGRPVSDYGCDGVMVSTPTGSTAYAFSAGGPIVWPELDAMMVVPNNAHALFARPLVVSPSSHVAVEIGTKSQRCLASFDGRRSLSVPEGARVEVAAGSRDVKWVRLDDEPFTDRLVSKFQLPVTGWRGRTDTPRPPGL</sequence>
<evidence type="ECO:0000313" key="11">
    <source>
        <dbReference type="Proteomes" id="UP000186104"/>
    </source>
</evidence>
<comment type="subcellular location">
    <subcellularLocation>
        <location evidence="9">Cytoplasm</location>
    </subcellularLocation>
</comment>
<evidence type="ECO:0000256" key="3">
    <source>
        <dbReference type="ARBA" id="ARBA00022741"/>
    </source>
</evidence>
<dbReference type="FunFam" id="2.60.200.30:FF:000007">
    <property type="entry name" value="NAD kinase"/>
    <property type="match status" value="1"/>
</dbReference>
<dbReference type="GO" id="GO:0051287">
    <property type="term" value="F:NAD binding"/>
    <property type="evidence" value="ECO:0007669"/>
    <property type="project" value="UniProtKB-ARBA"/>
</dbReference>
<dbReference type="InterPro" id="IPR017438">
    <property type="entry name" value="ATP-NAD_kinase_N"/>
</dbReference>
<dbReference type="Gene3D" id="3.40.50.10330">
    <property type="entry name" value="Probable inorganic polyphosphate/atp-NAD kinase, domain 1"/>
    <property type="match status" value="1"/>
</dbReference>
<keyword evidence="1 9" id="KW-0963">Cytoplasm</keyword>
<dbReference type="GO" id="GO:0003951">
    <property type="term" value="F:NAD+ kinase activity"/>
    <property type="evidence" value="ECO:0007669"/>
    <property type="project" value="UniProtKB-UniRule"/>
</dbReference>
<organism evidence="10 11">
    <name type="scientific">Dietzia timorensis</name>
    <dbReference type="NCBI Taxonomy" id="499555"/>
    <lineage>
        <taxon>Bacteria</taxon>
        <taxon>Bacillati</taxon>
        <taxon>Actinomycetota</taxon>
        <taxon>Actinomycetes</taxon>
        <taxon>Mycobacteriales</taxon>
        <taxon>Dietziaceae</taxon>
        <taxon>Dietzia</taxon>
    </lineage>
</organism>
<evidence type="ECO:0000256" key="9">
    <source>
        <dbReference type="HAMAP-Rule" id="MF_00361"/>
    </source>
</evidence>
<comment type="function">
    <text evidence="9">Involved in the regulation of the intracellular balance of NAD and NADP, and is a key enzyme in the biosynthesis of NADP. Catalyzes specifically the phosphorylation on 2'-hydroxyl of the adenosine moiety of NAD to yield NADP.</text>
</comment>
<reference evidence="10 11" key="1">
    <citation type="submission" date="2016-06" db="EMBL/GenBank/DDBJ databases">
        <title>Complete genome sequence of a saline-alkali tolerant type strain Dietzia timorensis ID05-A0528T.</title>
        <authorList>
            <person name="Wu X."/>
        </authorList>
    </citation>
    <scope>NUCLEOTIDE SEQUENCE [LARGE SCALE GENOMIC DNA]</scope>
    <source>
        <strain evidence="10 11">ID05-A0528</strain>
    </source>
</reference>
<dbReference type="Pfam" id="PF20143">
    <property type="entry name" value="NAD_kinase_C"/>
    <property type="match status" value="1"/>
</dbReference>
<proteinExistence type="inferred from homology"/>
<keyword evidence="6 9" id="KW-0521">NADP</keyword>
<name>A0A173LK74_9ACTN</name>